<sequence length="125" mass="14310">MLPRAAVVARFLTAKERVLQTQQDLLIEFYSPMCGHCTHFAPTYAEVASRLVKDGEVTPARMDLYHNDLPKVATDAGFDINAFPTLILVRRNSDTGKLKLIHFDRWRRDVPTILGWIRDKRSESP</sequence>
<dbReference type="PANTHER" id="PTHR45672">
    <property type="entry name" value="PROTEIN DISULFIDE-ISOMERASE C17H9.14C-RELATED"/>
    <property type="match status" value="1"/>
</dbReference>
<evidence type="ECO:0000313" key="3">
    <source>
        <dbReference type="Proteomes" id="UP000186817"/>
    </source>
</evidence>
<dbReference type="InterPro" id="IPR013766">
    <property type="entry name" value="Thioredoxin_domain"/>
</dbReference>
<gene>
    <name evidence="2" type="primary">PDI</name>
    <name evidence="2" type="ORF">AK812_SmicGene1891</name>
</gene>
<proteinExistence type="predicted"/>
<dbReference type="GO" id="GO:0006457">
    <property type="term" value="P:protein folding"/>
    <property type="evidence" value="ECO:0007669"/>
    <property type="project" value="TreeGrafter"/>
</dbReference>
<dbReference type="InterPro" id="IPR036249">
    <property type="entry name" value="Thioredoxin-like_sf"/>
</dbReference>
<accession>A0A1Q9F2R1</accession>
<organism evidence="2 3">
    <name type="scientific">Symbiodinium microadriaticum</name>
    <name type="common">Dinoflagellate</name>
    <name type="synonym">Zooxanthella microadriatica</name>
    <dbReference type="NCBI Taxonomy" id="2951"/>
    <lineage>
        <taxon>Eukaryota</taxon>
        <taxon>Sar</taxon>
        <taxon>Alveolata</taxon>
        <taxon>Dinophyceae</taxon>
        <taxon>Suessiales</taxon>
        <taxon>Symbiodiniaceae</taxon>
        <taxon>Symbiodinium</taxon>
    </lineage>
</organism>
<dbReference type="Proteomes" id="UP000186817">
    <property type="component" value="Unassembled WGS sequence"/>
</dbReference>
<dbReference type="GO" id="GO:0003756">
    <property type="term" value="F:protein disulfide isomerase activity"/>
    <property type="evidence" value="ECO:0007669"/>
    <property type="project" value="TreeGrafter"/>
</dbReference>
<protein>
    <submittedName>
        <fullName evidence="2">Protein disulfide-isomerase</fullName>
    </submittedName>
</protein>
<reference evidence="2 3" key="1">
    <citation type="submission" date="2016-02" db="EMBL/GenBank/DDBJ databases">
        <title>Genome analysis of coral dinoflagellate symbionts highlights evolutionary adaptations to a symbiotic lifestyle.</title>
        <authorList>
            <person name="Aranda M."/>
            <person name="Li Y."/>
            <person name="Liew Y.J."/>
            <person name="Baumgarten S."/>
            <person name="Simakov O."/>
            <person name="Wilson M."/>
            <person name="Piel J."/>
            <person name="Ashoor H."/>
            <person name="Bougouffa S."/>
            <person name="Bajic V.B."/>
            <person name="Ryu T."/>
            <person name="Ravasi T."/>
            <person name="Bayer T."/>
            <person name="Micklem G."/>
            <person name="Kim H."/>
            <person name="Bhak J."/>
            <person name="Lajeunesse T.C."/>
            <person name="Voolstra C.R."/>
        </authorList>
    </citation>
    <scope>NUCLEOTIDE SEQUENCE [LARGE SCALE GENOMIC DNA]</scope>
    <source>
        <strain evidence="2 3">CCMP2467</strain>
    </source>
</reference>
<dbReference type="OrthoDB" id="72053at2759"/>
<dbReference type="PANTHER" id="PTHR45672:SF11">
    <property type="entry name" value="PROTEIN DISULFIDE-ISOMERASE C17H9.14C"/>
    <property type="match status" value="1"/>
</dbReference>
<dbReference type="GO" id="GO:0005783">
    <property type="term" value="C:endoplasmic reticulum"/>
    <property type="evidence" value="ECO:0007669"/>
    <property type="project" value="TreeGrafter"/>
</dbReference>
<dbReference type="AlphaFoldDB" id="A0A1Q9F2R1"/>
<keyword evidence="3" id="KW-1185">Reference proteome</keyword>
<comment type="caution">
    <text evidence="2">The sequence shown here is derived from an EMBL/GenBank/DDBJ whole genome shotgun (WGS) entry which is preliminary data.</text>
</comment>
<dbReference type="InterPro" id="IPR051063">
    <property type="entry name" value="PDI"/>
</dbReference>
<dbReference type="EMBL" id="LSRX01000021">
    <property type="protein sequence ID" value="OLQ13968.1"/>
    <property type="molecule type" value="Genomic_DNA"/>
</dbReference>
<evidence type="ECO:0000313" key="2">
    <source>
        <dbReference type="EMBL" id="OLQ13968.1"/>
    </source>
</evidence>
<dbReference type="Pfam" id="PF00085">
    <property type="entry name" value="Thioredoxin"/>
    <property type="match status" value="1"/>
</dbReference>
<keyword evidence="2" id="KW-0413">Isomerase</keyword>
<evidence type="ECO:0000259" key="1">
    <source>
        <dbReference type="PROSITE" id="PS51352"/>
    </source>
</evidence>
<dbReference type="Gene3D" id="3.40.30.10">
    <property type="entry name" value="Glutaredoxin"/>
    <property type="match status" value="1"/>
</dbReference>
<feature type="domain" description="Thioredoxin" evidence="1">
    <location>
        <begin position="3"/>
        <end position="122"/>
    </location>
</feature>
<name>A0A1Q9F2R1_SYMMI</name>
<dbReference type="SUPFAM" id="SSF52833">
    <property type="entry name" value="Thioredoxin-like"/>
    <property type="match status" value="1"/>
</dbReference>
<dbReference type="PROSITE" id="PS51352">
    <property type="entry name" value="THIOREDOXIN_2"/>
    <property type="match status" value="1"/>
</dbReference>